<protein>
    <recommendedName>
        <fullName evidence="5">RRM domain-containing protein</fullName>
    </recommendedName>
</protein>
<evidence type="ECO:0000256" key="2">
    <source>
        <dbReference type="PROSITE-ProRule" id="PRU00176"/>
    </source>
</evidence>
<feature type="repeat" description="PPR" evidence="3">
    <location>
        <begin position="278"/>
        <end position="312"/>
    </location>
</feature>
<organism evidence="6">
    <name type="scientific">Octactis speculum</name>
    <dbReference type="NCBI Taxonomy" id="3111310"/>
    <lineage>
        <taxon>Eukaryota</taxon>
        <taxon>Sar</taxon>
        <taxon>Stramenopiles</taxon>
        <taxon>Ochrophyta</taxon>
        <taxon>Dictyochophyceae</taxon>
        <taxon>Dictyochales</taxon>
        <taxon>Dictyochaceae</taxon>
        <taxon>Octactis</taxon>
    </lineage>
</organism>
<evidence type="ECO:0000256" key="3">
    <source>
        <dbReference type="PROSITE-ProRule" id="PRU00708"/>
    </source>
</evidence>
<feature type="compositionally biased region" description="Polar residues" evidence="4">
    <location>
        <begin position="736"/>
        <end position="745"/>
    </location>
</feature>
<evidence type="ECO:0000313" key="6">
    <source>
        <dbReference type="EMBL" id="CAD9478434.1"/>
    </source>
</evidence>
<sequence>MNLFIDFLSYATNVQRLRILLSKFGALKNVNIATDEFNRSCCHGFVTFVHASDANRAMIALNGSILDGRRIRVVAGGHTFPCNVFTPKSRHNGRKKPTSRVADTDGKLYTQAEFVGYYGFYEGMRLWNQGIPPPTVSPSQQHRGRGWNIEIKNCDRDWGRALRLLEDIGNEATVFEYSAAISVCARARQWEQALQLLDLMDQRGVAPNVISFSAAMSACDKAEQWKIALHLLDQIFLRGLVPDVYSFSVAMSACGKGGQWEKALELLGDMQRRGVEPNVYSFSAAISACEKGKQWEKALQLLDEMHRCGVEPNVYSFSAAISACEKGEQWEKALQLLDEMRGRGITPNVYSFSAAISACEKGKQWAKAVQLLGEMRHCGVEPNVITYNATISACQKGGQWKKALDVLEEMRQHNVLPNVITFSAAISACEKSNQWEKSVELLQDMQKHGVEPDVIAFNAAISACEKCGQWEACLKLISDMRKKQMEPDLISYSASIRACERNDQWISAVELMNEMLLIMHHRGMEKALQLLEDMLDTMLHREQLPDITSFNAVIALFSEKAAWRFSAKAVDLLTEMRELGLKLNADTFNPAISVCMNGKQWGEVVKLVDEMAKCGVELDTATYSAAMGAHNAEGQWRTVLRLWEEKAKRELSPNGSEYNAAVSACRKGEKWEMALELLDDMARLGVKLDPLNTHVPHLVCEKCGSNDSVKAKVRRVLSFYSSTGDESDSSRGARAKTQTSCTNGDESGKEEKLYERSSHVTAAALPDNSNTTIALEYLGRSSGASSPDSYDESSTSTQSAERSMPSATTADALDGIRTKETSSDEPPRQVAAKVRSSRASPTCATSCLGSTNARSTASFEAGRLELSHLSTNTTAPVDCARDVFRPLTFAAVVSHTIGKE</sequence>
<feature type="repeat" description="PPR" evidence="3">
    <location>
        <begin position="619"/>
        <end position="653"/>
    </location>
</feature>
<dbReference type="Pfam" id="PF13812">
    <property type="entry name" value="PPR_3"/>
    <property type="match status" value="2"/>
</dbReference>
<feature type="repeat" description="PPR" evidence="3">
    <location>
        <begin position="654"/>
        <end position="688"/>
    </location>
</feature>
<name>A0A7S2H285_9STRA</name>
<dbReference type="InterPro" id="IPR033443">
    <property type="entry name" value="PROP1-like_PPR_dom"/>
</dbReference>
<dbReference type="InterPro" id="IPR002885">
    <property type="entry name" value="PPR_rpt"/>
</dbReference>
<feature type="repeat" description="PPR" evidence="3">
    <location>
        <begin position="348"/>
        <end position="382"/>
    </location>
</feature>
<dbReference type="InterPro" id="IPR035979">
    <property type="entry name" value="RBD_domain_sf"/>
</dbReference>
<dbReference type="PANTHER" id="PTHR47936:SF1">
    <property type="entry name" value="PENTATRICOPEPTIDE REPEAT-CONTAINING PROTEIN GUN1, CHLOROPLASTIC"/>
    <property type="match status" value="1"/>
</dbReference>
<feature type="repeat" description="PPR" evidence="3">
    <location>
        <begin position="243"/>
        <end position="277"/>
    </location>
</feature>
<feature type="repeat" description="PPR" evidence="3">
    <location>
        <begin position="453"/>
        <end position="487"/>
    </location>
</feature>
<dbReference type="InterPro" id="IPR000504">
    <property type="entry name" value="RRM_dom"/>
</dbReference>
<dbReference type="GO" id="GO:0003723">
    <property type="term" value="F:RNA binding"/>
    <property type="evidence" value="ECO:0007669"/>
    <property type="project" value="UniProtKB-UniRule"/>
</dbReference>
<dbReference type="PROSITE" id="PS50102">
    <property type="entry name" value="RRM"/>
    <property type="match status" value="1"/>
</dbReference>
<feature type="compositionally biased region" description="Low complexity" evidence="4">
    <location>
        <begin position="781"/>
        <end position="796"/>
    </location>
</feature>
<feature type="compositionally biased region" description="Polar residues" evidence="4">
    <location>
        <begin position="797"/>
        <end position="809"/>
    </location>
</feature>
<feature type="repeat" description="PPR" evidence="3">
    <location>
        <begin position="313"/>
        <end position="347"/>
    </location>
</feature>
<feature type="compositionally biased region" description="Basic and acidic residues" evidence="4">
    <location>
        <begin position="814"/>
        <end position="827"/>
    </location>
</feature>
<keyword evidence="2" id="KW-0694">RNA-binding</keyword>
<dbReference type="Gene3D" id="1.25.40.10">
    <property type="entry name" value="Tetratricopeptide repeat domain"/>
    <property type="match status" value="4"/>
</dbReference>
<reference evidence="6" key="1">
    <citation type="submission" date="2021-01" db="EMBL/GenBank/DDBJ databases">
        <authorList>
            <person name="Corre E."/>
            <person name="Pelletier E."/>
            <person name="Niang G."/>
            <person name="Scheremetjew M."/>
            <person name="Finn R."/>
            <person name="Kale V."/>
            <person name="Holt S."/>
            <person name="Cochrane G."/>
            <person name="Meng A."/>
            <person name="Brown T."/>
            <person name="Cohen L."/>
        </authorList>
    </citation>
    <scope>NUCLEOTIDE SEQUENCE</scope>
    <source>
        <strain evidence="6">CCMP1381</strain>
    </source>
</reference>
<dbReference type="EMBL" id="HBGS01056240">
    <property type="protein sequence ID" value="CAD9478434.1"/>
    <property type="molecule type" value="Transcribed_RNA"/>
</dbReference>
<feature type="repeat" description="PPR" evidence="3">
    <location>
        <begin position="546"/>
        <end position="583"/>
    </location>
</feature>
<dbReference type="NCBIfam" id="TIGR00756">
    <property type="entry name" value="PPR"/>
    <property type="match status" value="10"/>
</dbReference>
<evidence type="ECO:0000259" key="5">
    <source>
        <dbReference type="PROSITE" id="PS50102"/>
    </source>
</evidence>
<evidence type="ECO:0000256" key="4">
    <source>
        <dbReference type="SAM" id="MobiDB-lite"/>
    </source>
</evidence>
<keyword evidence="1" id="KW-0677">Repeat</keyword>
<evidence type="ECO:0000256" key="1">
    <source>
        <dbReference type="ARBA" id="ARBA00022737"/>
    </source>
</evidence>
<feature type="repeat" description="PPR" evidence="3">
    <location>
        <begin position="173"/>
        <end position="207"/>
    </location>
</feature>
<feature type="repeat" description="PPR" evidence="3">
    <location>
        <begin position="208"/>
        <end position="242"/>
    </location>
</feature>
<dbReference type="Pfam" id="PF13041">
    <property type="entry name" value="PPR_2"/>
    <property type="match status" value="1"/>
</dbReference>
<dbReference type="PANTHER" id="PTHR47936">
    <property type="entry name" value="PPR_LONG DOMAIN-CONTAINING PROTEIN"/>
    <property type="match status" value="1"/>
</dbReference>
<accession>A0A7S2H285</accession>
<feature type="compositionally biased region" description="Basic and acidic residues" evidence="4">
    <location>
        <begin position="746"/>
        <end position="758"/>
    </location>
</feature>
<gene>
    <name evidence="6" type="ORF">DSPE1174_LOCUS29273</name>
</gene>
<dbReference type="SMART" id="SM00360">
    <property type="entry name" value="RRM"/>
    <property type="match status" value="1"/>
</dbReference>
<feature type="repeat" description="PPR" evidence="3">
    <location>
        <begin position="383"/>
        <end position="417"/>
    </location>
</feature>
<feature type="repeat" description="PPR" evidence="3">
    <location>
        <begin position="584"/>
        <end position="618"/>
    </location>
</feature>
<dbReference type="Pfam" id="PF01535">
    <property type="entry name" value="PPR"/>
    <property type="match status" value="2"/>
</dbReference>
<dbReference type="Gene3D" id="3.30.70.330">
    <property type="match status" value="1"/>
</dbReference>
<dbReference type="InterPro" id="IPR012677">
    <property type="entry name" value="Nucleotide-bd_a/b_plait_sf"/>
</dbReference>
<dbReference type="Pfam" id="PF17177">
    <property type="entry name" value="PPR_long"/>
    <property type="match status" value="1"/>
</dbReference>
<feature type="region of interest" description="Disordered" evidence="4">
    <location>
        <begin position="780"/>
        <end position="837"/>
    </location>
</feature>
<feature type="region of interest" description="Disordered" evidence="4">
    <location>
        <begin position="722"/>
        <end position="765"/>
    </location>
</feature>
<dbReference type="PROSITE" id="PS51375">
    <property type="entry name" value="PPR"/>
    <property type="match status" value="13"/>
</dbReference>
<dbReference type="InterPro" id="IPR011990">
    <property type="entry name" value="TPR-like_helical_dom_sf"/>
</dbReference>
<feature type="domain" description="RRM" evidence="5">
    <location>
        <begin position="1"/>
        <end position="73"/>
    </location>
</feature>
<proteinExistence type="predicted"/>
<dbReference type="SUPFAM" id="SSF54928">
    <property type="entry name" value="RNA-binding domain, RBD"/>
    <property type="match status" value="1"/>
</dbReference>
<dbReference type="Pfam" id="PF00076">
    <property type="entry name" value="RRM_1"/>
    <property type="match status" value="1"/>
</dbReference>
<feature type="repeat" description="PPR" evidence="3">
    <location>
        <begin position="418"/>
        <end position="452"/>
    </location>
</feature>
<dbReference type="AlphaFoldDB" id="A0A7S2H285"/>
<dbReference type="CDD" id="cd00590">
    <property type="entry name" value="RRM_SF"/>
    <property type="match status" value="1"/>
</dbReference>